<evidence type="ECO:0000313" key="11">
    <source>
        <dbReference type="EMBL" id="ELA09327.1"/>
    </source>
</evidence>
<evidence type="ECO:0000313" key="12">
    <source>
        <dbReference type="Proteomes" id="UP000023795"/>
    </source>
</evidence>
<evidence type="ECO:0000256" key="7">
    <source>
        <dbReference type="ARBA" id="ARBA00022989"/>
    </source>
</evidence>
<keyword evidence="7 9" id="KW-1133">Transmembrane helix</keyword>
<dbReference type="InterPro" id="IPR036034">
    <property type="entry name" value="PDZ_sf"/>
</dbReference>
<dbReference type="PROSITE" id="PS50106">
    <property type="entry name" value="PDZ"/>
    <property type="match status" value="1"/>
</dbReference>
<name>L2F8F7_9GAMM</name>
<accession>L2F8F7</accession>
<evidence type="ECO:0000256" key="9">
    <source>
        <dbReference type="SAM" id="Phobius"/>
    </source>
</evidence>
<feature type="transmembrane region" description="Helical" evidence="9">
    <location>
        <begin position="20"/>
        <end position="43"/>
    </location>
</feature>
<comment type="caution">
    <text evidence="11">The sequence shown here is derived from an EMBL/GenBank/DDBJ whole genome shotgun (WGS) entry which is preliminary data.</text>
</comment>
<sequence>MKNNANLALFGLLPKLQKLYPLLLFVAVVWLCWLLARLVWLMVAPPVAPTITPVALQPQNTTQTSSGLDIFERPQPVQPVNQPPPDVTVLGVTIANPQSLSFAILANNGRVKSYKIGETLDDTAYQLTEVYRDHIVLSQNGQTSNVAFGSAFSLDQRDATKVLNPNGAILSDNLLTNTSTNTMPMQNLPTQTQDSTNTMLDINSPSMLDNTIAALKDNPSAYLSQVGVAATGSGYLVTDGMPHDLKERLGLQTGDQVISVNGHDVGQDPNQDAQLLEQVKQSGQAQIQVQRGEQTITLRQSF</sequence>
<dbReference type="STRING" id="1230338.MOMA_02940"/>
<evidence type="ECO:0000256" key="2">
    <source>
        <dbReference type="ARBA" id="ARBA00022448"/>
    </source>
</evidence>
<dbReference type="InterPro" id="IPR001478">
    <property type="entry name" value="PDZ"/>
</dbReference>
<dbReference type="PATRIC" id="fig|1230338.3.peg.642"/>
<dbReference type="AlphaFoldDB" id="L2F8F7"/>
<gene>
    <name evidence="11" type="ORF">MOMA_02940</name>
</gene>
<evidence type="ECO:0000259" key="10">
    <source>
        <dbReference type="PROSITE" id="PS50106"/>
    </source>
</evidence>
<evidence type="ECO:0000256" key="6">
    <source>
        <dbReference type="ARBA" id="ARBA00022927"/>
    </source>
</evidence>
<reference evidence="11 12" key="1">
    <citation type="journal article" date="2013" name="Genome Announc.">
        <title>Genome Sequence of Moraxella macacae 0408225, a Novel Bacterial Species Isolated from a Cynomolgus Macaque with Epistaxis.</title>
        <authorList>
            <person name="Ladner J.T."/>
            <person name="Whitehouse C.A."/>
            <person name="Koroleva G.I."/>
            <person name="Palacios G.F."/>
        </authorList>
    </citation>
    <scope>NUCLEOTIDE SEQUENCE [LARGE SCALE GENOMIC DNA]</scope>
    <source>
        <strain evidence="11 12">0408225</strain>
    </source>
</reference>
<dbReference type="InterPro" id="IPR024961">
    <property type="entry name" value="T2SS_GspC_N"/>
</dbReference>
<dbReference type="GO" id="GO:0015031">
    <property type="term" value="P:protein transport"/>
    <property type="evidence" value="ECO:0007669"/>
    <property type="project" value="UniProtKB-KW"/>
</dbReference>
<dbReference type="Pfam" id="PF11356">
    <property type="entry name" value="T2SSC"/>
    <property type="match status" value="1"/>
</dbReference>
<dbReference type="RefSeq" id="WP_009767147.1">
    <property type="nucleotide sequence ID" value="NZ_ANIN01000001.1"/>
</dbReference>
<dbReference type="eggNOG" id="COG3031">
    <property type="taxonomic scope" value="Bacteria"/>
</dbReference>
<proteinExistence type="predicted"/>
<keyword evidence="5 9" id="KW-0812">Transmembrane</keyword>
<evidence type="ECO:0000256" key="3">
    <source>
        <dbReference type="ARBA" id="ARBA00022475"/>
    </source>
</evidence>
<feature type="domain" description="PDZ" evidence="10">
    <location>
        <begin position="211"/>
        <end position="265"/>
    </location>
</feature>
<keyword evidence="12" id="KW-1185">Reference proteome</keyword>
<evidence type="ECO:0000256" key="5">
    <source>
        <dbReference type="ARBA" id="ARBA00022692"/>
    </source>
</evidence>
<dbReference type="EMBL" id="ANIN01000001">
    <property type="protein sequence ID" value="ELA09327.1"/>
    <property type="molecule type" value="Genomic_DNA"/>
</dbReference>
<dbReference type="Proteomes" id="UP000023795">
    <property type="component" value="Unassembled WGS sequence"/>
</dbReference>
<dbReference type="Gene3D" id="2.30.42.10">
    <property type="match status" value="1"/>
</dbReference>
<dbReference type="OrthoDB" id="5574088at2"/>
<evidence type="ECO:0000256" key="4">
    <source>
        <dbReference type="ARBA" id="ARBA00022519"/>
    </source>
</evidence>
<keyword evidence="3" id="KW-1003">Cell membrane</keyword>
<dbReference type="SUPFAM" id="SSF50156">
    <property type="entry name" value="PDZ domain-like"/>
    <property type="match status" value="1"/>
</dbReference>
<evidence type="ECO:0000256" key="8">
    <source>
        <dbReference type="ARBA" id="ARBA00023136"/>
    </source>
</evidence>
<keyword evidence="6" id="KW-0653">Protein transport</keyword>
<comment type="subcellular location">
    <subcellularLocation>
        <location evidence="1">Cell inner membrane</location>
    </subcellularLocation>
</comment>
<keyword evidence="8 9" id="KW-0472">Membrane</keyword>
<evidence type="ECO:0000256" key="1">
    <source>
        <dbReference type="ARBA" id="ARBA00004533"/>
    </source>
</evidence>
<keyword evidence="2" id="KW-0813">Transport</keyword>
<dbReference type="GO" id="GO:0005886">
    <property type="term" value="C:plasma membrane"/>
    <property type="evidence" value="ECO:0007669"/>
    <property type="project" value="UniProtKB-SubCell"/>
</dbReference>
<keyword evidence="4" id="KW-0997">Cell inner membrane</keyword>
<organism evidence="11 12">
    <name type="scientific">Moraxella macacae 0408225</name>
    <dbReference type="NCBI Taxonomy" id="1230338"/>
    <lineage>
        <taxon>Bacteria</taxon>
        <taxon>Pseudomonadati</taxon>
        <taxon>Pseudomonadota</taxon>
        <taxon>Gammaproteobacteria</taxon>
        <taxon>Moraxellales</taxon>
        <taxon>Moraxellaceae</taxon>
        <taxon>Moraxella</taxon>
    </lineage>
</organism>
<dbReference type="Gene3D" id="2.30.30.830">
    <property type="match status" value="1"/>
</dbReference>
<protein>
    <submittedName>
        <fullName evidence="11">Putative general secretion pathway protein</fullName>
    </submittedName>
</protein>